<reference evidence="2" key="1">
    <citation type="journal article" date="2021" name="Proc. Natl. Acad. Sci. U.S.A.">
        <title>A Catalog of Tens of Thousands of Viruses from Human Metagenomes Reveals Hidden Associations with Chronic Diseases.</title>
        <authorList>
            <person name="Tisza M.J."/>
            <person name="Buck C.B."/>
        </authorList>
    </citation>
    <scope>NUCLEOTIDE SEQUENCE</scope>
    <source>
        <strain evidence="2">CtJ3t72</strain>
    </source>
</reference>
<evidence type="ECO:0000259" key="1">
    <source>
        <dbReference type="Pfam" id="PF05272"/>
    </source>
</evidence>
<feature type="domain" description="Virulence-associated protein E-like" evidence="1">
    <location>
        <begin position="469"/>
        <end position="686"/>
    </location>
</feature>
<dbReference type="EMBL" id="BK015698">
    <property type="protein sequence ID" value="DAE20593.1"/>
    <property type="molecule type" value="Genomic_DNA"/>
</dbReference>
<name>A0A8S5QP48_9CAUD</name>
<dbReference type="InterPro" id="IPR007936">
    <property type="entry name" value="VapE-like_dom"/>
</dbReference>
<sequence>MKLSTSKAGHKARVWTNEDVSWEEFCNRCRRYMTADVTRAEFDKLSKDRQTEIKAMNGAFVGGELKNGIRKRGSVLCRSMITLDLDHIEGDAVSAVESWQDLSQAKTLTYTTFKSTQDSLRLRVVIPLKEPVSEDRYEPVARAVANSMGVIDYCDPASFSATQLMFLPVYAKNVDACITEYKGEFLDATEVIKGYADIEDVDSWPKGKKEEPLRKQRGASEDPYLKAYPIGTFCRVYSIDDAIDTWLQKSYEKAGGNRYHFKGANSTAGALVYDDGKFLYSNHSSDPAFGLNCNAFDLVRIHLFGKEDATARAGTPFNKLPSFKKMYELALHDTRVIRLKLAEDFKEAPITDKEELQKAIEDTSLDWAEELERDKAGNVKGTLSNLSLIIEKDERLQAIKYDLFSDCFSVTGPLPWAHEGKGWKEEDLANLCVYMSKAYGINASANVFTALTATVRNFRAYHPVRDYLLSLSWDGKKRIEDLLIHYLGADDNELNKAITRKTLVAAVARIMQPGIKYDTMTVLVGGQGIGKSRILRLLGGEWFSDSLTLTDMKDKSGVEKLSGAWISEVAELSGMRKTDSETIKGFITRQDDKMRPAYGHTVVSKPRQGIFVGTTNEEDGFLRDQTGNRRYNIVRVHGKPDLTPENWDLNEDLVGQLWAEAVCYYKQGESLILSKDLQDQLSRLQDVLLEDDDRIGDLQKYLDTQLPVEWPSMTTIERRDFLNGREFKPHKGTVRRVEVCIAEIWAECFECEKAKLERRNSFEIRAMLIKLGWRRTGKSVNTGLYGVQKTYGRLRKL</sequence>
<dbReference type="PANTHER" id="PTHR34985">
    <property type="entry name" value="SLR0554 PROTEIN"/>
    <property type="match status" value="1"/>
</dbReference>
<proteinExistence type="predicted"/>
<protein>
    <submittedName>
        <fullName evidence="2">Virulence associated protein E</fullName>
    </submittedName>
</protein>
<organism evidence="2">
    <name type="scientific">Siphoviridae sp. ctJ3t72</name>
    <dbReference type="NCBI Taxonomy" id="2826240"/>
    <lineage>
        <taxon>Viruses</taxon>
        <taxon>Duplodnaviria</taxon>
        <taxon>Heunggongvirae</taxon>
        <taxon>Uroviricota</taxon>
        <taxon>Caudoviricetes</taxon>
    </lineage>
</organism>
<dbReference type="Pfam" id="PF05272">
    <property type="entry name" value="VapE-like_dom"/>
    <property type="match status" value="1"/>
</dbReference>
<dbReference type="PANTHER" id="PTHR34985:SF1">
    <property type="entry name" value="SLR0554 PROTEIN"/>
    <property type="match status" value="1"/>
</dbReference>
<evidence type="ECO:0000313" key="2">
    <source>
        <dbReference type="EMBL" id="DAE20593.1"/>
    </source>
</evidence>
<accession>A0A8S5QP48</accession>